<dbReference type="AlphaFoldDB" id="A0A919EQD7"/>
<sequence length="247" mass="27036">MTPSLPEPASRLVTRREAEPLLGYAPGSLKAVMQQQKNRWPAPVACRVKGRALLYELAALQDISQRGEVRSRRRAGSDPDGLVTCLTCGRRYRSLGPHLARTHQMTAAEYRAEHRLPATTALMADDVRASLSRTRTAAMADDPDLVGRMRTAALPQEELLRRSAKARAGTDNLPTIQAARAAGAHRTLPAAQQARQDALEAKAHASGFTSMQDAINRTRSMTNKAAAERIGVGITTVKRWRRKPTDD</sequence>
<gene>
    <name evidence="2" type="ORF">GCM10017667_55960</name>
</gene>
<proteinExistence type="inferred from homology"/>
<comment type="similarity">
    <text evidence="1">Belongs to the ros/MucR family.</text>
</comment>
<protein>
    <recommendedName>
        <fullName evidence="4">ROS/MUCR transcriptional regulator protein</fullName>
    </recommendedName>
</protein>
<evidence type="ECO:0000313" key="3">
    <source>
        <dbReference type="Proteomes" id="UP000632849"/>
    </source>
</evidence>
<name>A0A919EQD7_STRFL</name>
<dbReference type="InterPro" id="IPR008807">
    <property type="entry name" value="ROS_MUCR"/>
</dbReference>
<evidence type="ECO:0000313" key="2">
    <source>
        <dbReference type="EMBL" id="GHG15253.1"/>
    </source>
</evidence>
<comment type="caution">
    <text evidence="2">The sequence shown here is derived from an EMBL/GenBank/DDBJ whole genome shotgun (WGS) entry which is preliminary data.</text>
</comment>
<dbReference type="Gene3D" id="1.10.10.1550">
    <property type="entry name" value="ROS/MUCR transcriptional regulator protein"/>
    <property type="match status" value="1"/>
</dbReference>
<dbReference type="EMBL" id="BNBE01000003">
    <property type="protein sequence ID" value="GHG15253.1"/>
    <property type="molecule type" value="Genomic_DNA"/>
</dbReference>
<dbReference type="GO" id="GO:0008270">
    <property type="term" value="F:zinc ion binding"/>
    <property type="evidence" value="ECO:0007669"/>
    <property type="project" value="InterPro"/>
</dbReference>
<dbReference type="GO" id="GO:0003677">
    <property type="term" value="F:DNA binding"/>
    <property type="evidence" value="ECO:0007669"/>
    <property type="project" value="InterPro"/>
</dbReference>
<reference evidence="2" key="1">
    <citation type="journal article" date="2014" name="Int. J. Syst. Evol. Microbiol.">
        <title>Complete genome sequence of Corynebacterium casei LMG S-19264T (=DSM 44701T), isolated from a smear-ripened cheese.</title>
        <authorList>
            <consortium name="US DOE Joint Genome Institute (JGI-PGF)"/>
            <person name="Walter F."/>
            <person name="Albersmeier A."/>
            <person name="Kalinowski J."/>
            <person name="Ruckert C."/>
        </authorList>
    </citation>
    <scope>NUCLEOTIDE SEQUENCE</scope>
    <source>
        <strain evidence="2">JCM 4122</strain>
    </source>
</reference>
<organism evidence="2 3">
    <name type="scientific">Streptomyces filamentosus</name>
    <name type="common">Streptomyces roseosporus</name>
    <dbReference type="NCBI Taxonomy" id="67294"/>
    <lineage>
        <taxon>Bacteria</taxon>
        <taxon>Bacillati</taxon>
        <taxon>Actinomycetota</taxon>
        <taxon>Actinomycetes</taxon>
        <taxon>Kitasatosporales</taxon>
        <taxon>Streptomycetaceae</taxon>
        <taxon>Streptomyces</taxon>
    </lineage>
</organism>
<accession>A0A919EQD7</accession>
<evidence type="ECO:0000256" key="1">
    <source>
        <dbReference type="ARBA" id="ARBA00007031"/>
    </source>
</evidence>
<dbReference type="GO" id="GO:0006355">
    <property type="term" value="P:regulation of DNA-templated transcription"/>
    <property type="evidence" value="ECO:0007669"/>
    <property type="project" value="InterPro"/>
</dbReference>
<reference evidence="2" key="2">
    <citation type="submission" date="2020-09" db="EMBL/GenBank/DDBJ databases">
        <authorList>
            <person name="Sun Q."/>
            <person name="Ohkuma M."/>
        </authorList>
    </citation>
    <scope>NUCLEOTIDE SEQUENCE</scope>
    <source>
        <strain evidence="2">JCM 4122</strain>
    </source>
</reference>
<dbReference type="InterPro" id="IPR041920">
    <property type="entry name" value="ROS/MUCR_sf"/>
</dbReference>
<dbReference type="RefSeq" id="WP_190043582.1">
    <property type="nucleotide sequence ID" value="NZ_BNBE01000003.1"/>
</dbReference>
<evidence type="ECO:0008006" key="4">
    <source>
        <dbReference type="Google" id="ProtNLM"/>
    </source>
</evidence>
<dbReference type="Pfam" id="PF05443">
    <property type="entry name" value="ROS_MUCR"/>
    <property type="match status" value="1"/>
</dbReference>
<keyword evidence="3" id="KW-1185">Reference proteome</keyword>
<dbReference type="Proteomes" id="UP000632849">
    <property type="component" value="Unassembled WGS sequence"/>
</dbReference>